<keyword evidence="2" id="KW-1185">Reference proteome</keyword>
<evidence type="ECO:0000313" key="1">
    <source>
        <dbReference type="EMBL" id="EPE93843.1"/>
    </source>
</evidence>
<protein>
    <submittedName>
        <fullName evidence="1">Uncharacterized protein</fullName>
    </submittedName>
</protein>
<proteinExistence type="predicted"/>
<evidence type="ECO:0000313" key="2">
    <source>
        <dbReference type="Proteomes" id="UP000014411"/>
    </source>
</evidence>
<gene>
    <name evidence="1" type="ORF">RGCCGE502_33676</name>
</gene>
<sequence>MLMTAGTTAAHAQAATSPSPLYYVLQSRGWDDPTEKAIVYAEQIAAAQDHYRADPTRATAEASRGDIYALGPYAQTGQLMTEEAYIREVAPQVKARVDGYNLADTPIGAALSVAATVGAAVFTDGASVFETSLTTGIADKGSAGVLKLFQVEGQRFEPLSRDSLPQMTTEIESRAKSDPEFAKYVAPYFQEKLGFDLTVDLTKQPAYVNSKLRQDIVAMQEHQSEFEAQMGKRFAEATQAHEDRVQIDLTLRLSQGAPDTREIDRARARRQEEFEMREYFSDMDAIANILQLSKEQYWLLQQFENLTKNAYEFTNPAFNSADDYSAYVNFTLSFISTAVQVMRHRHVQPDDALGKALAQIAKQIDDLHHDMMEQFRYLNVKVDAGFRQVNSV</sequence>
<reference evidence="1 2" key="1">
    <citation type="journal article" date="2012" name="J. Bacteriol.">
        <title>Genome sequence of Rhizobium grahamii CCGE502, a broad-host-range symbiont with low nodulation competitiveness in Phaseolus vulgaris.</title>
        <authorList>
            <person name="Althabegoiti M.J."/>
            <person name="Lozano L."/>
            <person name="Torres-Tejerizo G."/>
            <person name="Ormeno-Orrillo E."/>
            <person name="Rogel M.A."/>
            <person name="Gonzalez V."/>
            <person name="Martinez-Romero E."/>
        </authorList>
    </citation>
    <scope>NUCLEOTIDE SEQUENCE [LARGE SCALE GENOMIC DNA]</scope>
    <source>
        <strain evidence="1 2">CCGE 502</strain>
        <plasmid evidence="1">pRg502a</plasmid>
    </source>
</reference>
<geneLocation type="plasmid" evidence="1">
    <name>pRg502a</name>
</geneLocation>
<dbReference type="EMBL" id="AEYE02000038">
    <property type="protein sequence ID" value="EPE93843.1"/>
    <property type="molecule type" value="Genomic_DNA"/>
</dbReference>
<organism evidence="1 2">
    <name type="scientific">Rhizobium grahamii CCGE 502</name>
    <dbReference type="NCBI Taxonomy" id="990285"/>
    <lineage>
        <taxon>Bacteria</taxon>
        <taxon>Pseudomonadati</taxon>
        <taxon>Pseudomonadota</taxon>
        <taxon>Alphaproteobacteria</taxon>
        <taxon>Hyphomicrobiales</taxon>
        <taxon>Rhizobiaceae</taxon>
        <taxon>Rhizobium/Agrobacterium group</taxon>
        <taxon>Rhizobium</taxon>
    </lineage>
</organism>
<dbReference type="Proteomes" id="UP000014411">
    <property type="component" value="Unassembled WGS sequence"/>
</dbReference>
<accession>S3I223</accession>
<keyword evidence="1" id="KW-0614">Plasmid</keyword>
<dbReference type="HOGENOM" id="CLU_703732_0_0_5"/>
<dbReference type="AlphaFoldDB" id="S3I223"/>
<comment type="caution">
    <text evidence="1">The sequence shown here is derived from an EMBL/GenBank/DDBJ whole genome shotgun (WGS) entry which is preliminary data.</text>
</comment>
<name>S3I223_9HYPH</name>